<reference evidence="2 3" key="1">
    <citation type="submission" date="2021-03" db="EMBL/GenBank/DDBJ databases">
        <title>Sequencing the genomes of 1000 actinobacteria strains.</title>
        <authorList>
            <person name="Klenk H.-P."/>
        </authorList>
    </citation>
    <scope>NUCLEOTIDE SEQUENCE [LARGE SCALE GENOMIC DNA]</scope>
    <source>
        <strain evidence="2 3">DSM 46670</strain>
    </source>
</reference>
<comment type="caution">
    <text evidence="2">The sequence shown here is derived from an EMBL/GenBank/DDBJ whole genome shotgun (WGS) entry which is preliminary data.</text>
</comment>
<dbReference type="RefSeq" id="WP_209643240.1">
    <property type="nucleotide sequence ID" value="NZ_JAGINW010000001.1"/>
</dbReference>
<dbReference type="Proteomes" id="UP001519332">
    <property type="component" value="Unassembled WGS sequence"/>
</dbReference>
<evidence type="ECO:0000313" key="2">
    <source>
        <dbReference type="EMBL" id="MBP2326142.1"/>
    </source>
</evidence>
<feature type="transmembrane region" description="Helical" evidence="1">
    <location>
        <begin position="99"/>
        <end position="123"/>
    </location>
</feature>
<protein>
    <recommendedName>
        <fullName evidence="4">Integral membrane protein</fullName>
    </recommendedName>
</protein>
<evidence type="ECO:0000256" key="1">
    <source>
        <dbReference type="SAM" id="Phobius"/>
    </source>
</evidence>
<sequence length="136" mass="14580">MTDETNQRVRMPGRLKLVLGILIFQILANAFVGFLVLEDLSDRASHGQSVSGAGLAYFAGYLSVAVAVLLVVCVVLTFRRMSWVRPAVITVQVVNIVSGVIALLSSGAIAAATGIFLAAAIIANMSRDDVRDWYVR</sequence>
<evidence type="ECO:0008006" key="4">
    <source>
        <dbReference type="Google" id="ProtNLM"/>
    </source>
</evidence>
<evidence type="ECO:0000313" key="3">
    <source>
        <dbReference type="Proteomes" id="UP001519332"/>
    </source>
</evidence>
<keyword evidence="1" id="KW-1133">Transmembrane helix</keyword>
<name>A0ABS4TP06_9PSEU</name>
<feature type="transmembrane region" description="Helical" evidence="1">
    <location>
        <begin position="17"/>
        <end position="37"/>
    </location>
</feature>
<feature type="transmembrane region" description="Helical" evidence="1">
    <location>
        <begin position="57"/>
        <end position="78"/>
    </location>
</feature>
<gene>
    <name evidence="2" type="ORF">JOF56_006527</name>
</gene>
<proteinExistence type="predicted"/>
<organism evidence="2 3">
    <name type="scientific">Kibdelosporangium banguiense</name>
    <dbReference type="NCBI Taxonomy" id="1365924"/>
    <lineage>
        <taxon>Bacteria</taxon>
        <taxon>Bacillati</taxon>
        <taxon>Actinomycetota</taxon>
        <taxon>Actinomycetes</taxon>
        <taxon>Pseudonocardiales</taxon>
        <taxon>Pseudonocardiaceae</taxon>
        <taxon>Kibdelosporangium</taxon>
    </lineage>
</organism>
<keyword evidence="1" id="KW-0812">Transmembrane</keyword>
<keyword evidence="3" id="KW-1185">Reference proteome</keyword>
<accession>A0ABS4TP06</accession>
<keyword evidence="1" id="KW-0472">Membrane</keyword>
<dbReference type="EMBL" id="JAGINW010000001">
    <property type="protein sequence ID" value="MBP2326142.1"/>
    <property type="molecule type" value="Genomic_DNA"/>
</dbReference>